<proteinExistence type="predicted"/>
<name>A0AAV4R7R0_CAEEX</name>
<evidence type="ECO:0000313" key="3">
    <source>
        <dbReference type="Proteomes" id="UP001054945"/>
    </source>
</evidence>
<protein>
    <submittedName>
        <fullName evidence="2">Uncharacterized protein</fullName>
    </submittedName>
</protein>
<reference evidence="2 3" key="1">
    <citation type="submission" date="2021-06" db="EMBL/GenBank/DDBJ databases">
        <title>Caerostris extrusa draft genome.</title>
        <authorList>
            <person name="Kono N."/>
            <person name="Arakawa K."/>
        </authorList>
    </citation>
    <scope>NUCLEOTIDE SEQUENCE [LARGE SCALE GENOMIC DNA]</scope>
</reference>
<sequence>MKFTLLEASVYSVPPHPHSNATRSATVHGHMRPRPMAKNSGLDSEQLTKHPCHRQDSNLKPVVPKATALVKWPSSRWT</sequence>
<dbReference type="Proteomes" id="UP001054945">
    <property type="component" value="Unassembled WGS sequence"/>
</dbReference>
<organism evidence="2 3">
    <name type="scientific">Caerostris extrusa</name>
    <name type="common">Bark spider</name>
    <name type="synonym">Caerostris bankana</name>
    <dbReference type="NCBI Taxonomy" id="172846"/>
    <lineage>
        <taxon>Eukaryota</taxon>
        <taxon>Metazoa</taxon>
        <taxon>Ecdysozoa</taxon>
        <taxon>Arthropoda</taxon>
        <taxon>Chelicerata</taxon>
        <taxon>Arachnida</taxon>
        <taxon>Araneae</taxon>
        <taxon>Araneomorphae</taxon>
        <taxon>Entelegynae</taxon>
        <taxon>Araneoidea</taxon>
        <taxon>Araneidae</taxon>
        <taxon>Caerostris</taxon>
    </lineage>
</organism>
<evidence type="ECO:0000256" key="1">
    <source>
        <dbReference type="SAM" id="MobiDB-lite"/>
    </source>
</evidence>
<keyword evidence="3" id="KW-1185">Reference proteome</keyword>
<evidence type="ECO:0000313" key="2">
    <source>
        <dbReference type="EMBL" id="GIY16128.1"/>
    </source>
</evidence>
<dbReference type="EMBL" id="BPLR01007332">
    <property type="protein sequence ID" value="GIY16128.1"/>
    <property type="molecule type" value="Genomic_DNA"/>
</dbReference>
<feature type="region of interest" description="Disordered" evidence="1">
    <location>
        <begin position="12"/>
        <end position="61"/>
    </location>
</feature>
<gene>
    <name evidence="2" type="ORF">CEXT_622741</name>
</gene>
<accession>A0AAV4R7R0</accession>
<comment type="caution">
    <text evidence="2">The sequence shown here is derived from an EMBL/GenBank/DDBJ whole genome shotgun (WGS) entry which is preliminary data.</text>
</comment>
<dbReference type="AlphaFoldDB" id="A0AAV4R7R0"/>